<keyword evidence="1" id="KW-0812">Transmembrane</keyword>
<keyword evidence="1" id="KW-0472">Membrane</keyword>
<dbReference type="AlphaFoldDB" id="A0A8J8CCV2"/>
<keyword evidence="1" id="KW-1133">Transmembrane helix</keyword>
<evidence type="ECO:0000256" key="1">
    <source>
        <dbReference type="SAM" id="Phobius"/>
    </source>
</evidence>
<name>A0A8J8CCV2_9ARCH</name>
<reference evidence="2" key="1">
    <citation type="submission" date="2021-04" db="EMBL/GenBank/DDBJ databases">
        <title>Genomic insights into ecological role and evolution of a novel Thermoplasmata order Candidatus Sysuiplasmatales.</title>
        <authorList>
            <person name="Yuan Y."/>
        </authorList>
    </citation>
    <scope>NUCLEOTIDE SEQUENCE</scope>
    <source>
        <strain evidence="2">YP2-bin.285</strain>
    </source>
</reference>
<organism evidence="2 3">
    <name type="scientific">Candidatus Sysuiplasma superficiale</name>
    <dbReference type="NCBI Taxonomy" id="2823368"/>
    <lineage>
        <taxon>Archaea</taxon>
        <taxon>Methanobacteriati</taxon>
        <taxon>Thermoplasmatota</taxon>
        <taxon>Thermoplasmata</taxon>
        <taxon>Candidatus Sysuiplasmatales</taxon>
        <taxon>Candidatus Sysuiplasmataceae</taxon>
        <taxon>Candidatus Sysuiplasma</taxon>
    </lineage>
</organism>
<dbReference type="EMBL" id="JAGVSJ010000046">
    <property type="protein sequence ID" value="MBX8632656.1"/>
    <property type="molecule type" value="Genomic_DNA"/>
</dbReference>
<feature type="transmembrane region" description="Helical" evidence="1">
    <location>
        <begin position="9"/>
        <end position="30"/>
    </location>
</feature>
<comment type="caution">
    <text evidence="2">The sequence shown here is derived from an EMBL/GenBank/DDBJ whole genome shotgun (WGS) entry which is preliminary data.</text>
</comment>
<sequence length="49" mass="4988">METKEKTSGYIMVLVGVVGAVVSIAGGNLMTTAASLLLSELGIYSAIID</sequence>
<evidence type="ECO:0000313" key="3">
    <source>
        <dbReference type="Proteomes" id="UP000716004"/>
    </source>
</evidence>
<dbReference type="Proteomes" id="UP000716004">
    <property type="component" value="Unassembled WGS sequence"/>
</dbReference>
<proteinExistence type="predicted"/>
<protein>
    <submittedName>
        <fullName evidence="2">Uncharacterized protein</fullName>
    </submittedName>
</protein>
<gene>
    <name evidence="2" type="ORF">J9259_09130</name>
</gene>
<evidence type="ECO:0000313" key="2">
    <source>
        <dbReference type="EMBL" id="MBX8632656.1"/>
    </source>
</evidence>
<accession>A0A8J8CCV2</accession>